<dbReference type="EMBL" id="SCWF01000011">
    <property type="protein sequence ID" value="TDM13448.1"/>
    <property type="molecule type" value="Genomic_DNA"/>
</dbReference>
<dbReference type="RefSeq" id="WP_133452314.1">
    <property type="nucleotide sequence ID" value="NZ_SCWF01000011.1"/>
</dbReference>
<comment type="caution">
    <text evidence="1">The sequence shown here is derived from an EMBL/GenBank/DDBJ whole genome shotgun (WGS) entry which is preliminary data.</text>
</comment>
<gene>
    <name evidence="1" type="ORF">ERX55_09370</name>
</gene>
<evidence type="ECO:0000313" key="1">
    <source>
        <dbReference type="EMBL" id="TDM13448.1"/>
    </source>
</evidence>
<name>A0A4R6BYD6_9STAP</name>
<organism evidence="1 2">
    <name type="scientific">Macrococcus bovicus</name>
    <dbReference type="NCBI Taxonomy" id="69968"/>
    <lineage>
        <taxon>Bacteria</taxon>
        <taxon>Bacillati</taxon>
        <taxon>Bacillota</taxon>
        <taxon>Bacilli</taxon>
        <taxon>Bacillales</taxon>
        <taxon>Staphylococcaceae</taxon>
        <taxon>Macrococcus</taxon>
    </lineage>
</organism>
<keyword evidence="2" id="KW-1185">Reference proteome</keyword>
<proteinExistence type="predicted"/>
<evidence type="ECO:0000313" key="2">
    <source>
        <dbReference type="Proteomes" id="UP000294843"/>
    </source>
</evidence>
<sequence>MTTLSIQQAVFLISTLRQQLNREMQKFHSEYRTPIAVNSKSIVTAEKSQKVFDSLQKMDQLKHDIVTLKTAIHLKNSTSEIEAGVTASDMLEQLKLERKMIEELQSYTAFGYGQERIKTVAGVGVVEEGIIEEDRVNAYIEELEAAANAKSMKVDQFNSTMMIEVELLTS</sequence>
<dbReference type="Proteomes" id="UP000294843">
    <property type="component" value="Unassembled WGS sequence"/>
</dbReference>
<dbReference type="Gene3D" id="6.10.320.10">
    <property type="match status" value="1"/>
</dbReference>
<protein>
    <submittedName>
        <fullName evidence="1">Uncharacterized protein</fullName>
    </submittedName>
</protein>
<accession>A0A4R6BYD6</accession>
<reference evidence="1 2" key="1">
    <citation type="submission" date="2019-01" db="EMBL/GenBank/DDBJ databases">
        <title>Draft genome sequences of the type strains of six Macrococcus species.</title>
        <authorList>
            <person name="Mazhar S."/>
            <person name="Altermann E."/>
            <person name="Hill C."/>
            <person name="Mcauliffe O."/>
        </authorList>
    </citation>
    <scope>NUCLEOTIDE SEQUENCE [LARGE SCALE GENOMIC DNA]</scope>
    <source>
        <strain evidence="1 2">ATCC 51825</strain>
    </source>
</reference>
<dbReference type="OrthoDB" id="2417805at2"/>
<dbReference type="AlphaFoldDB" id="A0A4R6BYD6"/>